<protein>
    <submittedName>
        <fullName evidence="2">DUF4198 domain-containing protein</fullName>
    </submittedName>
</protein>
<feature type="chain" id="PRO_5032703824" evidence="1">
    <location>
        <begin position="20"/>
        <end position="269"/>
    </location>
</feature>
<evidence type="ECO:0000256" key="1">
    <source>
        <dbReference type="SAM" id="SignalP"/>
    </source>
</evidence>
<gene>
    <name evidence="2" type="ORF">HJG44_18540</name>
</gene>
<evidence type="ECO:0000313" key="2">
    <source>
        <dbReference type="EMBL" id="NNM74360.1"/>
    </source>
</evidence>
<name>A0A849IE82_9HYPH</name>
<dbReference type="Proteomes" id="UP000564885">
    <property type="component" value="Unassembled WGS sequence"/>
</dbReference>
<evidence type="ECO:0000313" key="3">
    <source>
        <dbReference type="Proteomes" id="UP000564885"/>
    </source>
</evidence>
<dbReference type="AlphaFoldDB" id="A0A849IE82"/>
<keyword evidence="3" id="KW-1185">Reference proteome</keyword>
<feature type="signal peptide" evidence="1">
    <location>
        <begin position="1"/>
        <end position="19"/>
    </location>
</feature>
<dbReference type="EMBL" id="JABEPP010000005">
    <property type="protein sequence ID" value="NNM74360.1"/>
    <property type="molecule type" value="Genomic_DNA"/>
</dbReference>
<keyword evidence="1" id="KW-0732">Signal</keyword>
<comment type="caution">
    <text evidence="2">The sequence shown here is derived from an EMBL/GenBank/DDBJ whole genome shotgun (WGS) entry which is preliminary data.</text>
</comment>
<dbReference type="Pfam" id="PF10670">
    <property type="entry name" value="DUF4198"/>
    <property type="match status" value="1"/>
</dbReference>
<proteinExistence type="predicted"/>
<dbReference type="RefSeq" id="WP_171219799.1">
    <property type="nucleotide sequence ID" value="NZ_JABEPP010000005.1"/>
</dbReference>
<sequence>MRSALKLAALALAAATALATPAAAHRMWMLPSATVLSGGDQWVTVDAAVSNDLFYFEHVPLRLDNLTITAPDGSPAKPENVSTGKYRSTFDVHLTQPGTYKMAVTNDAVFGSYKLGGEQKRFRAMGGKLPEIPETATDIRLSQAQGRLEIFVTSGKPTETVLKPTGKGLELVAETHPNNLAAGEEAKFALVLDGQPAADVEVEVVPGGNRYRSKLNDFKVKTDKDGKFTIKWPEAGMYWLSASVQDDKATIKNARRRASYTATLEVMPQ</sequence>
<organism evidence="2 3">
    <name type="scientific">Enterovirga aerilata</name>
    <dbReference type="NCBI Taxonomy" id="2730920"/>
    <lineage>
        <taxon>Bacteria</taxon>
        <taxon>Pseudomonadati</taxon>
        <taxon>Pseudomonadota</taxon>
        <taxon>Alphaproteobacteria</taxon>
        <taxon>Hyphomicrobiales</taxon>
        <taxon>Methylobacteriaceae</taxon>
        <taxon>Enterovirga</taxon>
    </lineage>
</organism>
<accession>A0A849IE82</accession>
<reference evidence="2 3" key="1">
    <citation type="submission" date="2020-04" db="EMBL/GenBank/DDBJ databases">
        <title>Enterovirga sp. isolate from soil.</title>
        <authorList>
            <person name="Chea S."/>
            <person name="Kim D.-U."/>
        </authorList>
    </citation>
    <scope>NUCLEOTIDE SEQUENCE [LARGE SCALE GENOMIC DNA]</scope>
    <source>
        <strain evidence="2 3">DB1703</strain>
    </source>
</reference>
<dbReference type="InterPro" id="IPR019613">
    <property type="entry name" value="DUF4198"/>
</dbReference>